<reference evidence="4" key="1">
    <citation type="journal article" date="2019" name="Int. J. Syst. Evol. Microbiol.">
        <title>The Global Catalogue of Microorganisms (GCM) 10K type strain sequencing project: providing services to taxonomists for standard genome sequencing and annotation.</title>
        <authorList>
            <consortium name="The Broad Institute Genomics Platform"/>
            <consortium name="The Broad Institute Genome Sequencing Center for Infectious Disease"/>
            <person name="Wu L."/>
            <person name="Ma J."/>
        </authorList>
    </citation>
    <scope>NUCLEOTIDE SEQUENCE [LARGE SCALE GENOMIC DNA]</scope>
    <source>
        <strain evidence="4">CCUG 54939</strain>
    </source>
</reference>
<dbReference type="InterPro" id="IPR011051">
    <property type="entry name" value="RmlC_Cupin_sf"/>
</dbReference>
<dbReference type="CDD" id="cd00093">
    <property type="entry name" value="HTH_XRE"/>
    <property type="match status" value="1"/>
</dbReference>
<dbReference type="SUPFAM" id="SSF47413">
    <property type="entry name" value="lambda repressor-like DNA-binding domains"/>
    <property type="match status" value="1"/>
</dbReference>
<proteinExistence type="predicted"/>
<dbReference type="EMBL" id="JBHSAF010000014">
    <property type="protein sequence ID" value="MFC3914390.1"/>
    <property type="molecule type" value="Genomic_DNA"/>
</dbReference>
<dbReference type="Proteomes" id="UP001595692">
    <property type="component" value="Unassembled WGS sequence"/>
</dbReference>
<protein>
    <submittedName>
        <fullName evidence="3">Helix-turn-helix domain-containing protein</fullName>
    </submittedName>
</protein>
<keyword evidence="1" id="KW-0238">DNA-binding</keyword>
<dbReference type="PANTHER" id="PTHR46797">
    <property type="entry name" value="HTH-TYPE TRANSCRIPTIONAL REGULATOR"/>
    <property type="match status" value="1"/>
</dbReference>
<dbReference type="InterPro" id="IPR014710">
    <property type="entry name" value="RmlC-like_jellyroll"/>
</dbReference>
<evidence type="ECO:0000256" key="1">
    <source>
        <dbReference type="ARBA" id="ARBA00023125"/>
    </source>
</evidence>
<organism evidence="3 4">
    <name type="scientific">Pseudaeromonas sharmana</name>
    <dbReference type="NCBI Taxonomy" id="328412"/>
    <lineage>
        <taxon>Bacteria</taxon>
        <taxon>Pseudomonadati</taxon>
        <taxon>Pseudomonadota</taxon>
        <taxon>Gammaproteobacteria</taxon>
        <taxon>Aeromonadales</taxon>
        <taxon>Aeromonadaceae</taxon>
        <taxon>Pseudaeromonas</taxon>
    </lineage>
</organism>
<sequence length="192" mass="21366">MAQADFQRLLATRLRQLREQQGWSLEQLAEQAGVSRSNISSIERGQSSPTAAVLDRLATALGIPLASLFAGLQVKPTESPCYRHDEQDVWVDPASGYQRRRLTALQAAPLQMVEVVFPPGQRVSYEPLPLATDWHQQIWMLEGRMQIHSAGIDWQLMPGDCLCMSIEGGTEFFNPGDTSARYLVALTRGQTL</sequence>
<dbReference type="PANTHER" id="PTHR46797:SF10">
    <property type="entry name" value="BLR1115 PROTEIN"/>
    <property type="match status" value="1"/>
</dbReference>
<dbReference type="CDD" id="cd02209">
    <property type="entry name" value="cupin_XRE_C"/>
    <property type="match status" value="1"/>
</dbReference>
<evidence type="ECO:0000313" key="4">
    <source>
        <dbReference type="Proteomes" id="UP001595692"/>
    </source>
</evidence>
<dbReference type="Gene3D" id="2.60.120.10">
    <property type="entry name" value="Jelly Rolls"/>
    <property type="match status" value="1"/>
</dbReference>
<dbReference type="InterPro" id="IPR001387">
    <property type="entry name" value="Cro/C1-type_HTH"/>
</dbReference>
<keyword evidence="4" id="KW-1185">Reference proteome</keyword>
<evidence type="ECO:0000313" key="3">
    <source>
        <dbReference type="EMBL" id="MFC3914390.1"/>
    </source>
</evidence>
<dbReference type="Gene3D" id="1.10.260.40">
    <property type="entry name" value="lambda repressor-like DNA-binding domains"/>
    <property type="match status" value="1"/>
</dbReference>
<feature type="domain" description="HTH cro/C1-type" evidence="2">
    <location>
        <begin position="14"/>
        <end position="68"/>
    </location>
</feature>
<dbReference type="InterPro" id="IPR010982">
    <property type="entry name" value="Lambda_DNA-bd_dom_sf"/>
</dbReference>
<gene>
    <name evidence="3" type="ORF">ACFOSS_13070</name>
</gene>
<dbReference type="Pfam" id="PF01381">
    <property type="entry name" value="HTH_3"/>
    <property type="match status" value="1"/>
</dbReference>
<dbReference type="SUPFAM" id="SSF51182">
    <property type="entry name" value="RmlC-like cupins"/>
    <property type="match status" value="1"/>
</dbReference>
<dbReference type="RefSeq" id="WP_377153210.1">
    <property type="nucleotide sequence ID" value="NZ_JBHSAF010000014.1"/>
</dbReference>
<dbReference type="InterPro" id="IPR050807">
    <property type="entry name" value="TransReg_Diox_bact_type"/>
</dbReference>
<comment type="caution">
    <text evidence="3">The sequence shown here is derived from an EMBL/GenBank/DDBJ whole genome shotgun (WGS) entry which is preliminary data.</text>
</comment>
<dbReference type="PROSITE" id="PS50943">
    <property type="entry name" value="HTH_CROC1"/>
    <property type="match status" value="1"/>
</dbReference>
<accession>A0ABV8CQS4</accession>
<dbReference type="SMART" id="SM00530">
    <property type="entry name" value="HTH_XRE"/>
    <property type="match status" value="1"/>
</dbReference>
<name>A0ABV8CQS4_9GAMM</name>
<evidence type="ECO:0000259" key="2">
    <source>
        <dbReference type="PROSITE" id="PS50943"/>
    </source>
</evidence>